<feature type="transmembrane region" description="Helical" evidence="8">
    <location>
        <begin position="450"/>
        <end position="468"/>
    </location>
</feature>
<accession>A0AA96RF28</accession>
<feature type="transmembrane region" description="Helical" evidence="8">
    <location>
        <begin position="227"/>
        <end position="245"/>
    </location>
</feature>
<dbReference type="PANTHER" id="PTHR47019">
    <property type="entry name" value="LIPID II FLIPPASE MURJ"/>
    <property type="match status" value="1"/>
</dbReference>
<dbReference type="RefSeq" id="WP_315604602.1">
    <property type="nucleotide sequence ID" value="NZ_CP130318.1"/>
</dbReference>
<dbReference type="Proteomes" id="UP001305702">
    <property type="component" value="Chromosome"/>
</dbReference>
<evidence type="ECO:0000256" key="5">
    <source>
        <dbReference type="ARBA" id="ARBA00022984"/>
    </source>
</evidence>
<proteinExistence type="predicted"/>
<keyword evidence="7 8" id="KW-0472">Membrane</keyword>
<protein>
    <submittedName>
        <fullName evidence="9">Murein biosynthesis integral membrane protein MurJ</fullName>
    </submittedName>
</protein>
<feature type="transmembrane region" description="Helical" evidence="8">
    <location>
        <begin position="350"/>
        <end position="372"/>
    </location>
</feature>
<dbReference type="PRINTS" id="PR01806">
    <property type="entry name" value="VIRFACTRMVIN"/>
</dbReference>
<feature type="transmembrane region" description="Helical" evidence="8">
    <location>
        <begin position="274"/>
        <end position="294"/>
    </location>
</feature>
<dbReference type="KEGG" id="paun:MJA45_24935"/>
<feature type="transmembrane region" description="Helical" evidence="8">
    <location>
        <begin position="186"/>
        <end position="206"/>
    </location>
</feature>
<evidence type="ECO:0000313" key="10">
    <source>
        <dbReference type="Proteomes" id="UP001305702"/>
    </source>
</evidence>
<evidence type="ECO:0000256" key="3">
    <source>
        <dbReference type="ARBA" id="ARBA00022692"/>
    </source>
</evidence>
<keyword evidence="3 8" id="KW-0812">Transmembrane</keyword>
<feature type="transmembrane region" description="Helical" evidence="8">
    <location>
        <begin position="130"/>
        <end position="150"/>
    </location>
</feature>
<keyword evidence="2" id="KW-1003">Cell membrane</keyword>
<name>A0AA96RF28_9BACL</name>
<gene>
    <name evidence="9" type="primary">murJ</name>
    <name evidence="9" type="ORF">MJA45_24935</name>
</gene>
<evidence type="ECO:0000256" key="6">
    <source>
        <dbReference type="ARBA" id="ARBA00022989"/>
    </source>
</evidence>
<dbReference type="Pfam" id="PF03023">
    <property type="entry name" value="MurJ"/>
    <property type="match status" value="1"/>
</dbReference>
<dbReference type="NCBIfam" id="TIGR01695">
    <property type="entry name" value="murJ_mviN"/>
    <property type="match status" value="1"/>
</dbReference>
<feature type="transmembrane region" description="Helical" evidence="8">
    <location>
        <begin position="12"/>
        <end position="30"/>
    </location>
</feature>
<keyword evidence="10" id="KW-1185">Reference proteome</keyword>
<dbReference type="AlphaFoldDB" id="A0AA96RF28"/>
<dbReference type="EMBL" id="CP130318">
    <property type="protein sequence ID" value="WNQ10828.1"/>
    <property type="molecule type" value="Genomic_DNA"/>
</dbReference>
<organism evidence="9 10">
    <name type="scientific">Paenibacillus aurantius</name>
    <dbReference type="NCBI Taxonomy" id="2918900"/>
    <lineage>
        <taxon>Bacteria</taxon>
        <taxon>Bacillati</taxon>
        <taxon>Bacillota</taxon>
        <taxon>Bacilli</taxon>
        <taxon>Bacillales</taxon>
        <taxon>Paenibacillaceae</taxon>
        <taxon>Paenibacillus</taxon>
    </lineage>
</organism>
<evidence type="ECO:0000256" key="7">
    <source>
        <dbReference type="ARBA" id="ARBA00023136"/>
    </source>
</evidence>
<evidence type="ECO:0000256" key="1">
    <source>
        <dbReference type="ARBA" id="ARBA00004651"/>
    </source>
</evidence>
<feature type="transmembrane region" description="Helical" evidence="8">
    <location>
        <begin position="474"/>
        <end position="496"/>
    </location>
</feature>
<dbReference type="PANTHER" id="PTHR47019:SF1">
    <property type="entry name" value="LIPID II FLIPPASE MURJ"/>
    <property type="match status" value="1"/>
</dbReference>
<dbReference type="GO" id="GO:0008360">
    <property type="term" value="P:regulation of cell shape"/>
    <property type="evidence" value="ECO:0007669"/>
    <property type="project" value="UniProtKB-KW"/>
</dbReference>
<feature type="transmembrane region" description="Helical" evidence="8">
    <location>
        <begin position="86"/>
        <end position="110"/>
    </location>
</feature>
<dbReference type="GO" id="GO:0034204">
    <property type="term" value="P:lipid translocation"/>
    <property type="evidence" value="ECO:0007669"/>
    <property type="project" value="TreeGrafter"/>
</dbReference>
<comment type="subcellular location">
    <subcellularLocation>
        <location evidence="1">Cell membrane</location>
        <topology evidence="1">Multi-pass membrane protein</topology>
    </subcellularLocation>
</comment>
<keyword evidence="6 8" id="KW-1133">Transmembrane helix</keyword>
<evidence type="ECO:0000256" key="4">
    <source>
        <dbReference type="ARBA" id="ARBA00022960"/>
    </source>
</evidence>
<keyword evidence="4" id="KW-0133">Cell shape</keyword>
<keyword evidence="5" id="KW-0573">Peptidoglycan synthesis</keyword>
<dbReference type="InterPro" id="IPR051050">
    <property type="entry name" value="Lipid_II_flippase_MurJ/MviN"/>
</dbReference>
<dbReference type="GO" id="GO:0009252">
    <property type="term" value="P:peptidoglycan biosynthetic process"/>
    <property type="evidence" value="ECO:0007669"/>
    <property type="project" value="UniProtKB-KW"/>
</dbReference>
<sequence>MSRGKAASNTSVLFLVTMALAVVAKLSGMIREVIIGWYYGTGAELDLFYYIYSIPELFMTGITAAVAVAVIPFLKAKQDPDFAANKAIISQVIVIGTLFFSTVTAAALLLHKPILAFYLAKFDAPVTGAYGILLVSCLQIVPTFLCAILLAVETKLEKFKTITLLSLPLNLASVLVMALLNQPVGVLSIGIGLLAGVLLQLGYLFWDLRREGIRYELKLNRPRVKEAKFYEFLLLLLPVYFGTVVQRAGVFIDRYLAAGLEEGSISALSYADRIIQMAVMIIVSTIGMILFSKISHTIHHDEEGTVELLGSTIVFSCLTILPVSAFLAVFSGDITQLLFGRGQFDEKGLQMTSIALTGYSIGLFGIGMRYILNRVYFAQHNVKVPTVNTIQALVINVVLSVVLCRYYGLLGIAVAGSVTMLLSSIMLAVKLEKSFRFLSRMDWKDAARSFLLSLILLAVWLAVKQFVLPGVPGTFVRLAISGAVGALVFVTGAKLLGIREFGKLTAAFGRKFKWSKSKRSGTVLQKG</sequence>
<feature type="transmembrane region" description="Helical" evidence="8">
    <location>
        <begin position="50"/>
        <end position="74"/>
    </location>
</feature>
<feature type="transmembrane region" description="Helical" evidence="8">
    <location>
        <begin position="384"/>
        <end position="403"/>
    </location>
</feature>
<dbReference type="InterPro" id="IPR004268">
    <property type="entry name" value="MurJ"/>
</dbReference>
<evidence type="ECO:0000313" key="9">
    <source>
        <dbReference type="EMBL" id="WNQ10828.1"/>
    </source>
</evidence>
<evidence type="ECO:0000256" key="8">
    <source>
        <dbReference type="SAM" id="Phobius"/>
    </source>
</evidence>
<feature type="transmembrane region" description="Helical" evidence="8">
    <location>
        <begin position="306"/>
        <end position="330"/>
    </location>
</feature>
<evidence type="ECO:0000256" key="2">
    <source>
        <dbReference type="ARBA" id="ARBA00022475"/>
    </source>
</evidence>
<feature type="transmembrane region" description="Helical" evidence="8">
    <location>
        <begin position="162"/>
        <end position="180"/>
    </location>
</feature>
<reference evidence="9 10" key="1">
    <citation type="submission" date="2022-02" db="EMBL/GenBank/DDBJ databases">
        <title>Paenibacillus sp. MBLB1776 Whole Genome Shotgun Sequencing.</title>
        <authorList>
            <person name="Hwang C.Y."/>
            <person name="Cho E.-S."/>
            <person name="Seo M.-J."/>
        </authorList>
    </citation>
    <scope>NUCLEOTIDE SEQUENCE [LARGE SCALE GENOMIC DNA]</scope>
    <source>
        <strain evidence="9 10">MBLB1776</strain>
    </source>
</reference>
<dbReference type="GO" id="GO:0005886">
    <property type="term" value="C:plasma membrane"/>
    <property type="evidence" value="ECO:0007669"/>
    <property type="project" value="UniProtKB-SubCell"/>
</dbReference>
<dbReference type="GO" id="GO:0015648">
    <property type="term" value="F:lipid-linked peptidoglycan transporter activity"/>
    <property type="evidence" value="ECO:0007669"/>
    <property type="project" value="TreeGrafter"/>
</dbReference>
<feature type="transmembrane region" description="Helical" evidence="8">
    <location>
        <begin position="409"/>
        <end position="429"/>
    </location>
</feature>